<evidence type="ECO:0008006" key="4">
    <source>
        <dbReference type="Google" id="ProtNLM"/>
    </source>
</evidence>
<dbReference type="Pfam" id="PF03452">
    <property type="entry name" value="Anp1"/>
    <property type="match status" value="1"/>
</dbReference>
<dbReference type="PANTHER" id="PTHR43083">
    <property type="entry name" value="MANNAN POLYMERASE II"/>
    <property type="match status" value="1"/>
</dbReference>
<dbReference type="GeneID" id="18245758"/>
<dbReference type="GO" id="GO:0000009">
    <property type="term" value="F:alpha-1,6-mannosyltransferase activity"/>
    <property type="evidence" value="ECO:0007669"/>
    <property type="project" value="TreeGrafter"/>
</dbReference>
<dbReference type="InterPro" id="IPR029044">
    <property type="entry name" value="Nucleotide-diphossugar_trans"/>
</dbReference>
<dbReference type="AlphaFoldDB" id="G3B304"/>
<dbReference type="OrthoDB" id="204164at2759"/>
<reference evidence="2 3" key="1">
    <citation type="journal article" date="2011" name="Proc. Natl. Acad. Sci. U.S.A.">
        <title>Comparative genomics of xylose-fermenting fungi for enhanced biofuel production.</title>
        <authorList>
            <person name="Wohlbach D.J."/>
            <person name="Kuo A."/>
            <person name="Sato T.K."/>
            <person name="Potts K.M."/>
            <person name="Salamov A.A."/>
            <person name="LaButti K.M."/>
            <person name="Sun H."/>
            <person name="Clum A."/>
            <person name="Pangilinan J.L."/>
            <person name="Lindquist E.A."/>
            <person name="Lucas S."/>
            <person name="Lapidus A."/>
            <person name="Jin M."/>
            <person name="Gunawan C."/>
            <person name="Balan V."/>
            <person name="Dale B.E."/>
            <person name="Jeffries T.W."/>
            <person name="Zinkel R."/>
            <person name="Barry K.W."/>
            <person name="Grigoriev I.V."/>
            <person name="Gasch A.P."/>
        </authorList>
    </citation>
    <scope>NUCLEOTIDE SEQUENCE [LARGE SCALE GENOMIC DNA]</scope>
    <source>
        <strain evidence="3">ATCC 10573 / BCRC 21748 / CBS 615 / JCM 9827 / NBRC 10315 / NRRL Y-1498 / VKM Y-70</strain>
    </source>
</reference>
<gene>
    <name evidence="2" type="ORF">CANTEDRAFT_104804</name>
</gene>
<dbReference type="InterPro" id="IPR052086">
    <property type="entry name" value="Mannan_Polymerase_Subunit"/>
</dbReference>
<dbReference type="GO" id="GO:0006487">
    <property type="term" value="P:protein N-linked glycosylation"/>
    <property type="evidence" value="ECO:0007669"/>
    <property type="project" value="TreeGrafter"/>
</dbReference>
<dbReference type="PANTHER" id="PTHR43083:SF6">
    <property type="entry name" value="MANNAN POLYMERASE COMPLEXES SUBUNIT MNN9"/>
    <property type="match status" value="1"/>
</dbReference>
<dbReference type="EMBL" id="GL996521">
    <property type="protein sequence ID" value="EGV64049.1"/>
    <property type="molecule type" value="Genomic_DNA"/>
</dbReference>
<evidence type="ECO:0000256" key="1">
    <source>
        <dbReference type="ARBA" id="ARBA00037964"/>
    </source>
</evidence>
<proteinExistence type="inferred from homology"/>
<name>G3B304_CANTC</name>
<dbReference type="eggNOG" id="ENOG502S17G">
    <property type="taxonomic scope" value="Eukaryota"/>
</dbReference>
<organism evidence="3">
    <name type="scientific">Candida tenuis (strain ATCC 10573 / BCRC 21748 / CBS 615 / JCM 9827 / NBRC 10315 / NRRL Y-1498 / VKM Y-70)</name>
    <name type="common">Yeast</name>
    <name type="synonym">Yamadazyma tenuis</name>
    <dbReference type="NCBI Taxonomy" id="590646"/>
    <lineage>
        <taxon>Eukaryota</taxon>
        <taxon>Fungi</taxon>
        <taxon>Dikarya</taxon>
        <taxon>Ascomycota</taxon>
        <taxon>Saccharomycotina</taxon>
        <taxon>Pichiomycetes</taxon>
        <taxon>Debaryomycetaceae</taxon>
        <taxon>Yamadazyma</taxon>
    </lineage>
</organism>
<dbReference type="HOGENOM" id="CLU_048297_2_0_1"/>
<sequence length="335" mass="38638">MSQLRQTFTVHHFENEYQKVEIRNSISPYTDDRDTLLILSVVGGPESYGKDRSIGDFFETLNTIKFPSTQVSLGLLVGDTAEFEAVVAYFKQYFNSLSYQKMHEYIHKVTILTAPFIEESFSQIDRGDRHNDGVQRLRRRTIARSRNFVLNNVLAAEKFTLFVDSDIIAFQHRDMVKRFIKADHDIVVPRVIRGDLSDYDKNSWVGERTKPNEEQLAKMDNGDWENWDYVPRDVTDKMVHFDTFLNNKKDLDKSAPENSLDFSMKLDSVGGAILFVKSIIYKQGIQFPPNYIVGTTWDRLEGYDGIETEGLCYTAKSCNYSCWGMPNLVAEHSVE</sequence>
<dbReference type="GO" id="GO:0000136">
    <property type="term" value="C:mannan polymerase complex"/>
    <property type="evidence" value="ECO:0007669"/>
    <property type="project" value="TreeGrafter"/>
</dbReference>
<dbReference type="Proteomes" id="UP000000707">
    <property type="component" value="Unassembled WGS sequence"/>
</dbReference>
<evidence type="ECO:0000313" key="3">
    <source>
        <dbReference type="Proteomes" id="UP000000707"/>
    </source>
</evidence>
<dbReference type="Gene3D" id="3.90.550.10">
    <property type="entry name" value="Spore Coat Polysaccharide Biosynthesis Protein SpsA, Chain A"/>
    <property type="match status" value="1"/>
</dbReference>
<dbReference type="GO" id="GO:0000032">
    <property type="term" value="P:cell wall mannoprotein biosynthetic process"/>
    <property type="evidence" value="ECO:0007669"/>
    <property type="project" value="TreeGrafter"/>
</dbReference>
<accession>G3B304</accession>
<comment type="similarity">
    <text evidence="1">Belongs to the ANP1/MMN9/VAN1 family.</text>
</comment>
<dbReference type="STRING" id="590646.G3B304"/>
<evidence type="ECO:0000313" key="2">
    <source>
        <dbReference type="EMBL" id="EGV64049.1"/>
    </source>
</evidence>
<protein>
    <recommendedName>
        <fullName evidence="4">Nucleotide-diphospho-sugar transferase</fullName>
    </recommendedName>
</protein>
<keyword evidence="3" id="KW-1185">Reference proteome</keyword>
<dbReference type="KEGG" id="cten:18245758"/>